<gene>
    <name evidence="1" type="ORF">MLD38_002895</name>
</gene>
<dbReference type="Proteomes" id="UP001057402">
    <property type="component" value="Chromosome 2"/>
</dbReference>
<organism evidence="1 2">
    <name type="scientific">Melastoma candidum</name>
    <dbReference type="NCBI Taxonomy" id="119954"/>
    <lineage>
        <taxon>Eukaryota</taxon>
        <taxon>Viridiplantae</taxon>
        <taxon>Streptophyta</taxon>
        <taxon>Embryophyta</taxon>
        <taxon>Tracheophyta</taxon>
        <taxon>Spermatophyta</taxon>
        <taxon>Magnoliopsida</taxon>
        <taxon>eudicotyledons</taxon>
        <taxon>Gunneridae</taxon>
        <taxon>Pentapetalae</taxon>
        <taxon>rosids</taxon>
        <taxon>malvids</taxon>
        <taxon>Myrtales</taxon>
        <taxon>Melastomataceae</taxon>
        <taxon>Melastomatoideae</taxon>
        <taxon>Melastomateae</taxon>
        <taxon>Melastoma</taxon>
    </lineage>
</organism>
<dbReference type="EMBL" id="CM042881">
    <property type="protein sequence ID" value="KAI4384792.1"/>
    <property type="molecule type" value="Genomic_DNA"/>
</dbReference>
<evidence type="ECO:0000313" key="1">
    <source>
        <dbReference type="EMBL" id="KAI4384792.1"/>
    </source>
</evidence>
<name>A0ACB9S0K5_9MYRT</name>
<keyword evidence="2" id="KW-1185">Reference proteome</keyword>
<comment type="caution">
    <text evidence="1">The sequence shown here is derived from an EMBL/GenBank/DDBJ whole genome shotgun (WGS) entry which is preliminary data.</text>
</comment>
<accession>A0ACB9S0K5</accession>
<sequence>MIAMIESAMAVRFPSGSTICSSSCVPCYRSLWSSEESAGVHIGICRRSSLDVTRNWNSGPAARRKSSNVRKKVRAAAEHLGSVPDPVKCNGSSGYHPFENITELAPEINGEACLTPAEITRTIVEVNDKATLLFSGMVNEEVHESVVWPDLPYMNDECGNIYFQVKTEEDILQSIASEDNIVQIVIGLDATELINDMGTSGPAEGDFGIEEIDDEDDDVEDMGDEDNTEDSDGNENDDYYQDWVPVLEGEDYSNLSGENPGDWATLGTMRSAHPMSFAKKLAEVASEEPADLMEGPPVGICIQGVLRPALLEEHLIIKKHFSNKNGDGKISAWDLDKGNISRKEISYYTLDLVKIHLLSVQGHPDMPTVAIEDFLKAKPDAIAHSAADIVSRLKADGEKTLRALKALCWRCKGIQVEEAQIIGVDSLGFDTRVCSGTQLQTLRFAFDAQATSVHSAERKLNNLLFPGGQPKPRKVKHIHLPDS</sequence>
<reference evidence="2" key="1">
    <citation type="journal article" date="2023" name="Front. Plant Sci.">
        <title>Chromosomal-level genome assembly of Melastoma candidum provides insights into trichome evolution.</title>
        <authorList>
            <person name="Zhong Y."/>
            <person name="Wu W."/>
            <person name="Sun C."/>
            <person name="Zou P."/>
            <person name="Liu Y."/>
            <person name="Dai S."/>
            <person name="Zhou R."/>
        </authorList>
    </citation>
    <scope>NUCLEOTIDE SEQUENCE [LARGE SCALE GENOMIC DNA]</scope>
</reference>
<protein>
    <submittedName>
        <fullName evidence="1">Uncharacterized protein</fullName>
    </submittedName>
</protein>
<proteinExistence type="predicted"/>
<evidence type="ECO:0000313" key="2">
    <source>
        <dbReference type="Proteomes" id="UP001057402"/>
    </source>
</evidence>